<reference evidence="2" key="1">
    <citation type="submission" date="2021-01" db="EMBL/GenBank/DDBJ databases">
        <authorList>
            <person name="Corre E."/>
            <person name="Pelletier E."/>
            <person name="Niang G."/>
            <person name="Scheremetjew M."/>
            <person name="Finn R."/>
            <person name="Kale V."/>
            <person name="Holt S."/>
            <person name="Cochrane G."/>
            <person name="Meng A."/>
            <person name="Brown T."/>
            <person name="Cohen L."/>
        </authorList>
    </citation>
    <scope>NUCLEOTIDE SEQUENCE</scope>
    <source>
        <strain evidence="2">CCMP2877</strain>
    </source>
</reference>
<proteinExistence type="predicted"/>
<keyword evidence="1" id="KW-1133">Transmembrane helix</keyword>
<organism evidence="2">
    <name type="scientific">Phaeomonas parva</name>
    <dbReference type="NCBI Taxonomy" id="124430"/>
    <lineage>
        <taxon>Eukaryota</taxon>
        <taxon>Sar</taxon>
        <taxon>Stramenopiles</taxon>
        <taxon>Ochrophyta</taxon>
        <taxon>Pinguiophyceae</taxon>
        <taxon>Pinguiochrysidales</taxon>
        <taxon>Pinguiochrysidaceae</taxon>
        <taxon>Phaeomonas</taxon>
    </lineage>
</organism>
<dbReference type="EMBL" id="HBGJ01026191">
    <property type="protein sequence ID" value="CAD9258335.1"/>
    <property type="molecule type" value="Transcribed_RNA"/>
</dbReference>
<keyword evidence="1" id="KW-0472">Membrane</keyword>
<evidence type="ECO:0000313" key="2">
    <source>
        <dbReference type="EMBL" id="CAD9258335.1"/>
    </source>
</evidence>
<protein>
    <submittedName>
        <fullName evidence="2">Uncharacterized protein</fullName>
    </submittedName>
</protein>
<sequence length="256" mass="29123">MWASGDLIRNKLHAHAQVFGHSEFFSAMPQDLGLDDPKFYPKGKGSDTLDVRLLGFQDGGALTDFFFDNLEAAKRRYDQNCVQQMDVNYEGCSRPRPEFICSALFHVEYFDTTDGESYNFDRNPRTHCKPWHFNEGDPFLVTSINRIVDKPPLPHKPGFIPAYIPGHISWHFWYDHEGWYHSFFGRMLCNQGGVFFDARRMYGVAELIARGGMALAGGGIPSTMGVVHRVEWGILGGSATLFLLFVMIIGKKMKRE</sequence>
<feature type="transmembrane region" description="Helical" evidence="1">
    <location>
        <begin position="232"/>
        <end position="250"/>
    </location>
</feature>
<name>A0A7S1U893_9STRA</name>
<gene>
    <name evidence="2" type="ORF">PPAR1163_LOCUS16707</name>
</gene>
<keyword evidence="1" id="KW-0812">Transmembrane</keyword>
<evidence type="ECO:0000256" key="1">
    <source>
        <dbReference type="SAM" id="Phobius"/>
    </source>
</evidence>
<dbReference type="AlphaFoldDB" id="A0A7S1U893"/>
<accession>A0A7S1U893</accession>